<dbReference type="RefSeq" id="WP_109253256.1">
    <property type="nucleotide sequence ID" value="NZ_QEXV01000004.1"/>
</dbReference>
<evidence type="ECO:0000256" key="15">
    <source>
        <dbReference type="SAM" id="SignalP"/>
    </source>
</evidence>
<gene>
    <name evidence="12" type="primary">ccmE</name>
    <name evidence="12" type="synonym">cycJ</name>
    <name evidence="16" type="ORF">DDZ18_10025</name>
</gene>
<feature type="topological domain" description="Extracellular" evidence="12">
    <location>
        <begin position="29"/>
        <end position="168"/>
    </location>
</feature>
<feature type="signal peptide" evidence="15">
    <location>
        <begin position="1"/>
        <end position="25"/>
    </location>
</feature>
<evidence type="ECO:0000256" key="7">
    <source>
        <dbReference type="ARBA" id="ARBA00022968"/>
    </source>
</evidence>
<evidence type="ECO:0000256" key="5">
    <source>
        <dbReference type="ARBA" id="ARBA00022723"/>
    </source>
</evidence>
<evidence type="ECO:0000256" key="9">
    <source>
        <dbReference type="ARBA" id="ARBA00023004"/>
    </source>
</evidence>
<evidence type="ECO:0000256" key="12">
    <source>
        <dbReference type="HAMAP-Rule" id="MF_01959"/>
    </source>
</evidence>
<evidence type="ECO:0000256" key="14">
    <source>
        <dbReference type="SAM" id="MobiDB-lite"/>
    </source>
</evidence>
<keyword evidence="3 12" id="KW-0349">Heme</keyword>
<evidence type="ECO:0000256" key="8">
    <source>
        <dbReference type="ARBA" id="ARBA00022989"/>
    </source>
</evidence>
<evidence type="ECO:0000256" key="11">
    <source>
        <dbReference type="ARBA" id="ARBA00056663"/>
    </source>
</evidence>
<keyword evidence="8 12" id="KW-1133">Transmembrane helix</keyword>
<keyword evidence="5 12" id="KW-0479">Metal-binding</keyword>
<dbReference type="SUPFAM" id="SSF82093">
    <property type="entry name" value="Heme chaperone CcmE"/>
    <property type="match status" value="1"/>
</dbReference>
<dbReference type="OrthoDB" id="9793584at2"/>
<evidence type="ECO:0000256" key="3">
    <source>
        <dbReference type="ARBA" id="ARBA00022617"/>
    </source>
</evidence>
<dbReference type="GO" id="GO:0005886">
    <property type="term" value="C:plasma membrane"/>
    <property type="evidence" value="ECO:0007669"/>
    <property type="project" value="UniProtKB-SubCell"/>
</dbReference>
<dbReference type="Gene3D" id="2.40.50.140">
    <property type="entry name" value="Nucleic acid-binding proteins"/>
    <property type="match status" value="1"/>
</dbReference>
<dbReference type="InterPro" id="IPR012340">
    <property type="entry name" value="NA-bd_OB-fold"/>
</dbReference>
<evidence type="ECO:0000256" key="1">
    <source>
        <dbReference type="ARBA" id="ARBA00004533"/>
    </source>
</evidence>
<keyword evidence="10 12" id="KW-0472">Membrane</keyword>
<evidence type="ECO:0000256" key="13">
    <source>
        <dbReference type="PIRSR" id="PIRSR604329-50"/>
    </source>
</evidence>
<evidence type="ECO:0000256" key="4">
    <source>
        <dbReference type="ARBA" id="ARBA00022692"/>
    </source>
</evidence>
<dbReference type="Proteomes" id="UP000245168">
    <property type="component" value="Unassembled WGS sequence"/>
</dbReference>
<feature type="region of interest" description="Disordered" evidence="14">
    <location>
        <begin position="137"/>
        <end position="168"/>
    </location>
</feature>
<feature type="topological domain" description="Cytoplasmic" evidence="12">
    <location>
        <begin position="1"/>
        <end position="7"/>
    </location>
</feature>
<evidence type="ECO:0000313" key="17">
    <source>
        <dbReference type="Proteomes" id="UP000245168"/>
    </source>
</evidence>
<comment type="similarity">
    <text evidence="12">Belongs to the CcmE/CycJ family.</text>
</comment>
<feature type="binding site" description="covalent" evidence="12 13">
    <location>
        <position position="122"/>
    </location>
    <ligand>
        <name>heme</name>
        <dbReference type="ChEBI" id="CHEBI:30413"/>
    </ligand>
</feature>
<dbReference type="NCBIfam" id="NF009727">
    <property type="entry name" value="PRK13254.1-1"/>
    <property type="match status" value="1"/>
</dbReference>
<dbReference type="Pfam" id="PF03100">
    <property type="entry name" value="CcmE"/>
    <property type="match status" value="1"/>
</dbReference>
<reference evidence="17" key="1">
    <citation type="submission" date="2018-05" db="EMBL/GenBank/DDBJ databases">
        <authorList>
            <person name="Liu B.-T."/>
        </authorList>
    </citation>
    <scope>NUCLEOTIDE SEQUENCE [LARGE SCALE GENOMIC DNA]</scope>
    <source>
        <strain evidence="17">WD6-1</strain>
    </source>
</reference>
<comment type="caution">
    <text evidence="16">The sequence shown here is derived from an EMBL/GenBank/DDBJ whole genome shotgun (WGS) entry which is preliminary data.</text>
</comment>
<comment type="subcellular location">
    <subcellularLocation>
        <location evidence="1">Cell inner membrane</location>
    </subcellularLocation>
    <subcellularLocation>
        <location evidence="12">Cell membrane</location>
        <topology evidence="12">Single-pass type II membrane protein</topology>
    </subcellularLocation>
</comment>
<organism evidence="16 17">
    <name type="scientific">Marinicauda salina</name>
    <dbReference type="NCBI Taxonomy" id="2135793"/>
    <lineage>
        <taxon>Bacteria</taxon>
        <taxon>Pseudomonadati</taxon>
        <taxon>Pseudomonadota</taxon>
        <taxon>Alphaproteobacteria</taxon>
        <taxon>Maricaulales</taxon>
        <taxon>Maricaulaceae</taxon>
        <taxon>Marinicauda</taxon>
    </lineage>
</organism>
<dbReference type="GO" id="GO:0020037">
    <property type="term" value="F:heme binding"/>
    <property type="evidence" value="ECO:0007669"/>
    <property type="project" value="InterPro"/>
</dbReference>
<dbReference type="NCBIfam" id="NF009731">
    <property type="entry name" value="PRK13254.1-5"/>
    <property type="match status" value="1"/>
</dbReference>
<keyword evidence="15" id="KW-0732">Signal</keyword>
<keyword evidence="4 12" id="KW-0812">Transmembrane</keyword>
<dbReference type="GO" id="GO:0017003">
    <property type="term" value="P:protein-heme linkage"/>
    <property type="evidence" value="ECO:0007669"/>
    <property type="project" value="UniProtKB-UniRule"/>
</dbReference>
<dbReference type="GO" id="GO:0046872">
    <property type="term" value="F:metal ion binding"/>
    <property type="evidence" value="ECO:0007669"/>
    <property type="project" value="UniProtKB-KW"/>
</dbReference>
<evidence type="ECO:0000256" key="10">
    <source>
        <dbReference type="ARBA" id="ARBA00023136"/>
    </source>
</evidence>
<proteinExistence type="inferred from homology"/>
<dbReference type="FunFam" id="2.40.50.140:FF:000104">
    <property type="entry name" value="Cytochrome c-type biogenesis protein CcmE"/>
    <property type="match status" value="1"/>
</dbReference>
<feature type="chain" id="PRO_5015643340" description="Cytochrome c-type biogenesis protein CcmE" evidence="15">
    <location>
        <begin position="26"/>
        <end position="168"/>
    </location>
</feature>
<keyword evidence="9 12" id="KW-0408">Iron</keyword>
<keyword evidence="17" id="KW-1185">Reference proteome</keyword>
<keyword evidence="2 12" id="KW-1003">Cell membrane</keyword>
<dbReference type="PANTHER" id="PTHR34128:SF2">
    <property type="entry name" value="CYTOCHROME C-TYPE BIOGENESIS PROTEIN CCME HOMOLOG, MITOCHONDRIAL"/>
    <property type="match status" value="1"/>
</dbReference>
<sequence>MRKARRRLWIIAAAGVVLVAAGALAATALRDAVVFFYAPAEVAENPPEPGRRVRVGGLVVDGSVERPPEGGADFTVTDGAGEIRISYDGSLPDLFREGQGIVAEGAFETGGVFIADRVLAKHDETYMPPEVADALRESGMWHENGPGPSPESAYGYRPETSADEGGTE</sequence>
<dbReference type="HAMAP" id="MF_01959">
    <property type="entry name" value="CcmE"/>
    <property type="match status" value="1"/>
</dbReference>
<evidence type="ECO:0000256" key="6">
    <source>
        <dbReference type="ARBA" id="ARBA00022748"/>
    </source>
</evidence>
<evidence type="ECO:0000313" key="16">
    <source>
        <dbReference type="EMBL" id="PWE17032.1"/>
    </source>
</evidence>
<keyword evidence="6 12" id="KW-0201">Cytochrome c-type biogenesis</keyword>
<dbReference type="PANTHER" id="PTHR34128">
    <property type="entry name" value="CYTOCHROME C-TYPE BIOGENESIS PROTEIN CCME HOMOLOG, MITOCHONDRIAL"/>
    <property type="match status" value="1"/>
</dbReference>
<feature type="binding site" description="axial binding residue" evidence="12 13">
    <location>
        <position position="126"/>
    </location>
    <ligand>
        <name>heme</name>
        <dbReference type="ChEBI" id="CHEBI:30413"/>
    </ligand>
    <ligandPart>
        <name>Fe</name>
        <dbReference type="ChEBI" id="CHEBI:18248"/>
    </ligandPart>
</feature>
<dbReference type="InterPro" id="IPR004329">
    <property type="entry name" value="CcmE"/>
</dbReference>
<comment type="function">
    <text evidence="11 12">Heme chaperone required for the biogenesis of c-type cytochromes. Transiently binds heme delivered by CcmC and transfers the heme to apo-cytochromes in a process facilitated by CcmF and CcmH.</text>
</comment>
<accession>A0A2U2BSQ5</accession>
<name>A0A2U2BSQ5_9PROT</name>
<keyword evidence="7 12" id="KW-0735">Signal-anchor</keyword>
<protein>
    <recommendedName>
        <fullName evidence="12">Cytochrome c-type biogenesis protein CcmE</fullName>
    </recommendedName>
    <alternativeName>
        <fullName evidence="12">Cytochrome c maturation protein E</fullName>
    </alternativeName>
    <alternativeName>
        <fullName evidence="12">Heme chaperone CcmE</fullName>
    </alternativeName>
</protein>
<evidence type="ECO:0000256" key="2">
    <source>
        <dbReference type="ARBA" id="ARBA00022475"/>
    </source>
</evidence>
<dbReference type="InterPro" id="IPR036127">
    <property type="entry name" value="CcmE-like_sf"/>
</dbReference>
<dbReference type="GO" id="GO:0017004">
    <property type="term" value="P:cytochrome complex assembly"/>
    <property type="evidence" value="ECO:0007669"/>
    <property type="project" value="UniProtKB-KW"/>
</dbReference>
<dbReference type="AlphaFoldDB" id="A0A2U2BSQ5"/>
<dbReference type="EMBL" id="QEXV01000004">
    <property type="protein sequence ID" value="PWE17032.1"/>
    <property type="molecule type" value="Genomic_DNA"/>
</dbReference>